<name>A0AAW3ISY4_VIBPH</name>
<dbReference type="RefSeq" id="WP_020841351.1">
    <property type="nucleotide sequence ID" value="NZ_CP046788.1"/>
</dbReference>
<evidence type="ECO:0000313" key="1">
    <source>
        <dbReference type="EMBL" id="KOY21437.1"/>
    </source>
</evidence>
<dbReference type="AlphaFoldDB" id="A0AAW3ISY4"/>
<proteinExistence type="predicted"/>
<dbReference type="Proteomes" id="UP000037697">
    <property type="component" value="Unassembled WGS sequence"/>
</dbReference>
<gene>
    <name evidence="1" type="ORF">ACX05_21945</name>
</gene>
<sequence>MKPISINAAASANVSAQEATNHNTPVSVDVQQWQQFDSSLEKASQGGVSMSELLALLSQIISSAKELRSQVMQSRIDEAKATTELAIVLADDRRSDAQMKFGISLASSVMNMALTTASSVRIGQTKTLKDKHLSSMSGNGDMKVSDLSMKDLNKFTAQLQQARTAKYNTVSQSGNMANSMVGNANDIINAEEVKHQEEGTASKQLKEKVDGHLDQFIQELTTEAVKLNEILDLMARASLVTNR</sequence>
<reference evidence="1 2" key="1">
    <citation type="submission" date="2015-07" db="EMBL/GenBank/DDBJ databases">
        <title>Foodborne Vibrio parahaemolyticus Isolates.</title>
        <authorList>
            <person name="Ronholm J."/>
            <person name="Petronella N."/>
            <person name="Kenwell R."/>
            <person name="Banerjee S."/>
        </authorList>
    </citation>
    <scope>NUCLEOTIDE SEQUENCE [LARGE SCALE GENOMIC DNA]</scope>
    <source>
        <strain evidence="1 2">HS-06-05</strain>
    </source>
</reference>
<organism evidence="1 2">
    <name type="scientific">Vibrio parahaemolyticus</name>
    <dbReference type="NCBI Taxonomy" id="670"/>
    <lineage>
        <taxon>Bacteria</taxon>
        <taxon>Pseudomonadati</taxon>
        <taxon>Pseudomonadota</taxon>
        <taxon>Gammaproteobacteria</taxon>
        <taxon>Vibrionales</taxon>
        <taxon>Vibrionaceae</taxon>
        <taxon>Vibrio</taxon>
    </lineage>
</organism>
<protein>
    <submittedName>
        <fullName evidence="1">Type III secretion system protein</fullName>
    </submittedName>
</protein>
<evidence type="ECO:0000313" key="2">
    <source>
        <dbReference type="Proteomes" id="UP000037697"/>
    </source>
</evidence>
<dbReference type="EMBL" id="LIRS01000139">
    <property type="protein sequence ID" value="KOY21437.1"/>
    <property type="molecule type" value="Genomic_DNA"/>
</dbReference>
<accession>A0AAW3ISY4</accession>
<comment type="caution">
    <text evidence="1">The sequence shown here is derived from an EMBL/GenBank/DDBJ whole genome shotgun (WGS) entry which is preliminary data.</text>
</comment>